<dbReference type="EMBL" id="VUNH01000011">
    <property type="protein sequence ID" value="MST56357.1"/>
    <property type="molecule type" value="Genomic_DNA"/>
</dbReference>
<proteinExistence type="predicted"/>
<organism evidence="2 3">
    <name type="scientific">Pyramidobacter porci</name>
    <dbReference type="NCBI Taxonomy" id="2605789"/>
    <lineage>
        <taxon>Bacteria</taxon>
        <taxon>Thermotogati</taxon>
        <taxon>Synergistota</taxon>
        <taxon>Synergistia</taxon>
        <taxon>Synergistales</taxon>
        <taxon>Dethiosulfovibrionaceae</taxon>
        <taxon>Pyramidobacter</taxon>
    </lineage>
</organism>
<comment type="caution">
    <text evidence="2">The sequence shown here is derived from an EMBL/GenBank/DDBJ whole genome shotgun (WGS) entry which is preliminary data.</text>
</comment>
<evidence type="ECO:0000313" key="2">
    <source>
        <dbReference type="EMBL" id="MST56357.1"/>
    </source>
</evidence>
<dbReference type="Proteomes" id="UP000473699">
    <property type="component" value="Unassembled WGS sequence"/>
</dbReference>
<evidence type="ECO:0000256" key="1">
    <source>
        <dbReference type="SAM" id="Coils"/>
    </source>
</evidence>
<protein>
    <submittedName>
        <fullName evidence="2">Uncharacterized protein</fullName>
    </submittedName>
</protein>
<evidence type="ECO:0000313" key="3">
    <source>
        <dbReference type="Proteomes" id="UP000473699"/>
    </source>
</evidence>
<dbReference type="InterPro" id="IPR029063">
    <property type="entry name" value="SAM-dependent_MTases_sf"/>
</dbReference>
<gene>
    <name evidence="2" type="ORF">FYJ74_09970</name>
</gene>
<sequence length="388" mass="44182">MTILQRAKKVLKRFYPLPVDVFNREIHKLSSAVAEADEKISAKVTDLSDSVAQRLQDITKEQTQTAETLTAELHKQRAQQTNALTELQKQLDQQEQRIIAEMDERTAELQNQFKRQTQALASELQKLLHNGEKICSELQKQFSLYEAKLSEQNTLINQVNRQSVISSRNASEAVWAEIFNNTITGSEWLTDTAFSPGRWAVGYPYLYVMYRVLNEVHPRNILELGLGQSTRMIAQYAACCKARHQIVEHDPEWIEFFARSFKLPPCSSIVTLDRELVPYKEAEAVRVFKDFSKTFAGQHFDFISIDAPLGGDMKQYARIDVLQLLPDCLAEDFVIMLDDCERPGENHTWEEIKRVLSAAGVAYSEGAYGGVKDCRIMSSRSLGFVCSM</sequence>
<dbReference type="SUPFAM" id="SSF53335">
    <property type="entry name" value="S-adenosyl-L-methionine-dependent methyltransferases"/>
    <property type="match status" value="1"/>
</dbReference>
<keyword evidence="1" id="KW-0175">Coiled coil</keyword>
<name>A0A6L5YF96_9BACT</name>
<reference evidence="2 3" key="1">
    <citation type="submission" date="2019-08" db="EMBL/GenBank/DDBJ databases">
        <title>In-depth cultivation of the pig gut microbiome towards novel bacterial diversity and tailored functional studies.</title>
        <authorList>
            <person name="Wylensek D."/>
            <person name="Hitch T.C.A."/>
            <person name="Clavel T."/>
        </authorList>
    </citation>
    <scope>NUCLEOTIDE SEQUENCE [LARGE SCALE GENOMIC DNA]</scope>
    <source>
        <strain evidence="2 3">SM-530-WT-4B</strain>
    </source>
</reference>
<dbReference type="RefSeq" id="WP_154529438.1">
    <property type="nucleotide sequence ID" value="NZ_VUNH01000011.1"/>
</dbReference>
<feature type="coiled-coil region" evidence="1">
    <location>
        <begin position="70"/>
        <end position="119"/>
    </location>
</feature>
<accession>A0A6L5YF96</accession>
<dbReference type="Gene3D" id="3.40.50.150">
    <property type="entry name" value="Vaccinia Virus protein VP39"/>
    <property type="match status" value="1"/>
</dbReference>
<dbReference type="Gene3D" id="1.20.120.20">
    <property type="entry name" value="Apolipoprotein"/>
    <property type="match status" value="1"/>
</dbReference>
<dbReference type="SUPFAM" id="SSF58113">
    <property type="entry name" value="Apolipoprotein A-I"/>
    <property type="match status" value="1"/>
</dbReference>
<dbReference type="AlphaFoldDB" id="A0A6L5YF96"/>
<keyword evidence="3" id="KW-1185">Reference proteome</keyword>